<dbReference type="Proteomes" id="UP000032946">
    <property type="component" value="Chromosome"/>
</dbReference>
<keyword evidence="2" id="KW-1185">Reference proteome</keyword>
<name>A0A9P1KJV0_9CYAN</name>
<dbReference type="EMBL" id="FO818640">
    <property type="protein sequence ID" value="CDM97743.1"/>
    <property type="molecule type" value="Genomic_DNA"/>
</dbReference>
<dbReference type="AlphaFoldDB" id="A0A9P1KJV0"/>
<evidence type="ECO:0000313" key="2">
    <source>
        <dbReference type="Proteomes" id="UP000032946"/>
    </source>
</evidence>
<reference evidence="1 2" key="1">
    <citation type="submission" date="2014-02" db="EMBL/GenBank/DDBJ databases">
        <authorList>
            <person name="Genoscope - CEA"/>
        </authorList>
    </citation>
    <scope>NUCLEOTIDE SEQUENCE [LARGE SCALE GENOMIC DNA]</scope>
    <source>
        <strain evidence="1 2">PCC 8005</strain>
    </source>
</reference>
<sequence length="60" mass="6941">MKVIVIHPGIESRSLGGHGERLNAGIRQLEEGNFHRHQDAPYFNHPHFFELPLPFPLAWE</sequence>
<gene>
    <name evidence="1" type="ORF">ARTHRO_60344</name>
</gene>
<protein>
    <submittedName>
        <fullName evidence="1">Uncharacterized protein</fullName>
    </submittedName>
</protein>
<organism evidence="1 2">
    <name type="scientific">Limnospira indica PCC 8005</name>
    <dbReference type="NCBI Taxonomy" id="376219"/>
    <lineage>
        <taxon>Bacteria</taxon>
        <taxon>Bacillati</taxon>
        <taxon>Cyanobacteriota</taxon>
        <taxon>Cyanophyceae</taxon>
        <taxon>Oscillatoriophycideae</taxon>
        <taxon>Oscillatoriales</taxon>
        <taxon>Sirenicapillariaceae</taxon>
        <taxon>Limnospira</taxon>
    </lineage>
</organism>
<proteinExistence type="predicted"/>
<accession>A0A9P1KJV0</accession>
<evidence type="ECO:0000313" key="1">
    <source>
        <dbReference type="EMBL" id="CDM97743.1"/>
    </source>
</evidence>